<gene>
    <name evidence="3" type="ORF">DFJ69_5544</name>
</gene>
<name>A0A3D9T112_9ACTN</name>
<sequence>MDRPEDDRPAAVRDFIAALNEARRRAGRPSLQTLEQLSAKLTQPVQKQSGLRVLVLSDSTTSNILNGLRQGLPKWQWVASFIIVLRVVAAQSGRDPDAVIGTLESWETRYDTADAALQAAPDASGEQRARVDRTAADVAAVDASAAESRRALERGDTGPPAAPTARSAGHVGGDTRWAGMLTLVKQAKALTWWHDHRDIVPDWLEIYLSMEPAAELIQTYEPQFIPGLLQTPDYARGAVLLEHRATPPADIERRVRLRMLRQRILNGPRPRRLWALVEEAALRTLIGGPDVMRDQIRHLIELCARPHVTLQVIGSDQDTEPVSDGRAPAGAPIAILRFTEAELPDLVYLEQPHGALYPDKRIDIDYYRHTFERLAIRAETPSTTVRILHSILTDI</sequence>
<dbReference type="Proteomes" id="UP000256661">
    <property type="component" value="Unassembled WGS sequence"/>
</dbReference>
<feature type="domain" description="DUF5753" evidence="2">
    <location>
        <begin position="207"/>
        <end position="389"/>
    </location>
</feature>
<dbReference type="EMBL" id="QTTT01000001">
    <property type="protein sequence ID" value="REF00024.1"/>
    <property type="molecule type" value="Genomic_DNA"/>
</dbReference>
<accession>A0A3D9T112</accession>
<feature type="region of interest" description="Disordered" evidence="1">
    <location>
        <begin position="146"/>
        <end position="171"/>
    </location>
</feature>
<reference evidence="3 4" key="1">
    <citation type="submission" date="2018-08" db="EMBL/GenBank/DDBJ databases">
        <title>Sequencing the genomes of 1000 actinobacteria strains.</title>
        <authorList>
            <person name="Klenk H.-P."/>
        </authorList>
    </citation>
    <scope>NUCLEOTIDE SEQUENCE [LARGE SCALE GENOMIC DNA]</scope>
    <source>
        <strain evidence="3 4">DSM 43927</strain>
    </source>
</reference>
<proteinExistence type="predicted"/>
<comment type="caution">
    <text evidence="3">The sequence shown here is derived from an EMBL/GenBank/DDBJ whole genome shotgun (WGS) entry which is preliminary data.</text>
</comment>
<dbReference type="Pfam" id="PF19054">
    <property type="entry name" value="DUF5753"/>
    <property type="match status" value="1"/>
</dbReference>
<evidence type="ECO:0000313" key="3">
    <source>
        <dbReference type="EMBL" id="REF00024.1"/>
    </source>
</evidence>
<protein>
    <recommendedName>
        <fullName evidence="2">DUF5753 domain-containing protein</fullName>
    </recommendedName>
</protein>
<keyword evidence="4" id="KW-1185">Reference proteome</keyword>
<evidence type="ECO:0000256" key="1">
    <source>
        <dbReference type="SAM" id="MobiDB-lite"/>
    </source>
</evidence>
<dbReference type="AlphaFoldDB" id="A0A3D9T112"/>
<organism evidence="3 4">
    <name type="scientific">Thermomonospora umbrina</name>
    <dbReference type="NCBI Taxonomy" id="111806"/>
    <lineage>
        <taxon>Bacteria</taxon>
        <taxon>Bacillati</taxon>
        <taxon>Actinomycetota</taxon>
        <taxon>Actinomycetes</taxon>
        <taxon>Streptosporangiales</taxon>
        <taxon>Thermomonosporaceae</taxon>
        <taxon>Thermomonospora</taxon>
    </lineage>
</organism>
<evidence type="ECO:0000259" key="2">
    <source>
        <dbReference type="Pfam" id="PF19054"/>
    </source>
</evidence>
<feature type="compositionally biased region" description="Basic and acidic residues" evidence="1">
    <location>
        <begin position="147"/>
        <end position="156"/>
    </location>
</feature>
<dbReference type="InterPro" id="IPR043917">
    <property type="entry name" value="DUF5753"/>
</dbReference>
<evidence type="ECO:0000313" key="4">
    <source>
        <dbReference type="Proteomes" id="UP000256661"/>
    </source>
</evidence>